<organism evidence="5 6">
    <name type="scientific">Elasticomyces elasticus</name>
    <dbReference type="NCBI Taxonomy" id="574655"/>
    <lineage>
        <taxon>Eukaryota</taxon>
        <taxon>Fungi</taxon>
        <taxon>Dikarya</taxon>
        <taxon>Ascomycota</taxon>
        <taxon>Pezizomycotina</taxon>
        <taxon>Dothideomycetes</taxon>
        <taxon>Dothideomycetidae</taxon>
        <taxon>Mycosphaerellales</taxon>
        <taxon>Teratosphaeriaceae</taxon>
        <taxon>Elasticomyces</taxon>
    </lineage>
</organism>
<proteinExistence type="predicted"/>
<evidence type="ECO:0000256" key="1">
    <source>
        <dbReference type="ARBA" id="ARBA00022679"/>
    </source>
</evidence>
<dbReference type="InterPro" id="IPR000608">
    <property type="entry name" value="UBC"/>
</dbReference>
<feature type="region of interest" description="Disordered" evidence="3">
    <location>
        <begin position="347"/>
        <end position="366"/>
    </location>
</feature>
<feature type="region of interest" description="Disordered" evidence="3">
    <location>
        <begin position="199"/>
        <end position="231"/>
    </location>
</feature>
<dbReference type="PANTHER" id="PTHR46116">
    <property type="entry name" value="(E3-INDEPENDENT) E2 UBIQUITIN-CONJUGATING ENZYME"/>
    <property type="match status" value="1"/>
</dbReference>
<dbReference type="Pfam" id="PF00179">
    <property type="entry name" value="UQ_con"/>
    <property type="match status" value="1"/>
</dbReference>
<feature type="domain" description="UBC core" evidence="4">
    <location>
        <begin position="648"/>
        <end position="806"/>
    </location>
</feature>
<evidence type="ECO:0000256" key="2">
    <source>
        <dbReference type="ARBA" id="ARBA00022786"/>
    </source>
</evidence>
<dbReference type="SMART" id="SM00212">
    <property type="entry name" value="UBCc"/>
    <property type="match status" value="1"/>
</dbReference>
<protein>
    <submittedName>
        <fullName evidence="5">Glycylpeptide N-tetradecanoyltransferase</fullName>
        <ecNumber evidence="5">2.3.1.97</ecNumber>
    </submittedName>
</protein>
<reference evidence="5" key="1">
    <citation type="submission" date="2023-08" db="EMBL/GenBank/DDBJ databases">
        <title>Black Yeasts Isolated from many extreme environments.</title>
        <authorList>
            <person name="Coleine C."/>
            <person name="Stajich J.E."/>
            <person name="Selbmann L."/>
        </authorList>
    </citation>
    <scope>NUCLEOTIDE SEQUENCE</scope>
    <source>
        <strain evidence="5">CCFEE 5810</strain>
    </source>
</reference>
<feature type="compositionally biased region" description="Polar residues" evidence="3">
    <location>
        <begin position="206"/>
        <end position="216"/>
    </location>
</feature>
<dbReference type="AlphaFoldDB" id="A0AAN7VX12"/>
<dbReference type="PROSITE" id="PS50127">
    <property type="entry name" value="UBC_2"/>
    <property type="match status" value="1"/>
</dbReference>
<comment type="caution">
    <text evidence="5">The sequence shown here is derived from an EMBL/GenBank/DDBJ whole genome shotgun (WGS) entry which is preliminary data.</text>
</comment>
<dbReference type="GO" id="GO:0004379">
    <property type="term" value="F:glycylpeptide N-tetradecanoyltransferase activity"/>
    <property type="evidence" value="ECO:0007669"/>
    <property type="project" value="UniProtKB-EC"/>
</dbReference>
<keyword evidence="2" id="KW-0833">Ubl conjugation pathway</keyword>
<dbReference type="Proteomes" id="UP001310594">
    <property type="component" value="Unassembled WGS sequence"/>
</dbReference>
<dbReference type="SUPFAM" id="SSF54495">
    <property type="entry name" value="UBC-like"/>
    <property type="match status" value="1"/>
</dbReference>
<evidence type="ECO:0000313" key="6">
    <source>
        <dbReference type="Proteomes" id="UP001310594"/>
    </source>
</evidence>
<accession>A0AAN7VX12</accession>
<keyword evidence="1 5" id="KW-0808">Transferase</keyword>
<evidence type="ECO:0000256" key="3">
    <source>
        <dbReference type="SAM" id="MobiDB-lite"/>
    </source>
</evidence>
<dbReference type="EC" id="2.3.1.97" evidence="5"/>
<dbReference type="GO" id="GO:0061631">
    <property type="term" value="F:ubiquitin conjugating enzyme activity"/>
    <property type="evidence" value="ECO:0007669"/>
    <property type="project" value="TreeGrafter"/>
</dbReference>
<dbReference type="PANTHER" id="PTHR46116:SF15">
    <property type="entry name" value="(E3-INDEPENDENT) E2 UBIQUITIN-CONJUGATING ENZYME"/>
    <property type="match status" value="1"/>
</dbReference>
<sequence>MDYHELRRKRLRVLAPSEASRHDEVNWEHGFIDSGNLHNHSSHLTHSGALSAQSSTMTFGVSARINNLKGSLASKFTISNAKGKEVVDLTAESDSSDSAASPVEDNDEEIARELQARYDAEELAEQPFEQPLASNAGLFGTRHAHEPQAHTNDDERIARELAAELNGSSPAATDSANFENTHINGDADDEAIAREMQAQFDREHSPSTSRPASETQARPADSTLDPHARRGPLQTFTEGVRHTGCAACGKPALASENELLLKLKPWLESTGSPMTNISSVLKCSKATCSAATCIGCGVQSRKQDPSNSIAVGNNLVLSWCCARGRMVLIWLLICGFDRRKTAERRRDSFFKKPSVSPQKAPNGPNGTGVGYDSGYGFSAAFKKKKAVDYGKYGTYMPGGASRYAEPGEVPGSATMEAVEDQITERLMACLDVLLPSLVAENVQDFDLEPPVVLEAVLTQSDFLGTIATLLRNDSLEDATKRASLYGSMLDVVNKLGSHHATAASTIHRTRQVQDGAPDILSISFASASDSDKAKFEETQSLATCLRNFDKQSKNLLARARAHPQAFKAEDSQQMLSLCRRVSELADFLLANAVPAPIPTSGSNGQVTPAVANDDWQADLAVVELPDNEIMSRHTYRGEAERISNVATGRMKSLSLQLSNLMTSLPPGIFVRHCASRLDVMKILIIGPKGTPYEHGLFEFDLLCPANFPNSPPSMNFRSTGGGRVRFNPNLYNCGKVCLSLLGTWAGEAWEPKKSTILQVLVSIQAMIFCDEPWYNEPGRSTNRDASLRHNQELQGYTVQYALLYWLTPDLDPVWGDVVERHFATNAQAIERTVAGWGVDYNARMQLSQAMRRWGGSGRRL</sequence>
<dbReference type="InterPro" id="IPR016135">
    <property type="entry name" value="UBQ-conjugating_enzyme/RWD"/>
</dbReference>
<dbReference type="EMBL" id="JAVRQU010000001">
    <property type="protein sequence ID" value="KAK5707617.1"/>
    <property type="molecule type" value="Genomic_DNA"/>
</dbReference>
<keyword evidence="5" id="KW-0012">Acyltransferase</keyword>
<name>A0AAN7VX12_9PEZI</name>
<evidence type="ECO:0000313" key="5">
    <source>
        <dbReference type="EMBL" id="KAK5707617.1"/>
    </source>
</evidence>
<dbReference type="Gene3D" id="3.10.110.10">
    <property type="entry name" value="Ubiquitin Conjugating Enzyme"/>
    <property type="match status" value="1"/>
</dbReference>
<evidence type="ECO:0000259" key="4">
    <source>
        <dbReference type="PROSITE" id="PS50127"/>
    </source>
</evidence>
<gene>
    <name evidence="5" type="primary">NMT1_1</name>
    <name evidence="5" type="ORF">LTR97_000155</name>
</gene>